<accession>A0ABN2DCY7</accession>
<sequence>MDPVPQNRVAHRLVHNESDARGAGVTGLRQHMQDHRASRRTPTGPDGATEVVGPDQPVRRGQHEVVTVRRVAQAARR</sequence>
<reference evidence="2 3" key="1">
    <citation type="journal article" date="2019" name="Int. J. Syst. Evol. Microbiol.">
        <title>The Global Catalogue of Microorganisms (GCM) 10K type strain sequencing project: providing services to taxonomists for standard genome sequencing and annotation.</title>
        <authorList>
            <consortium name="The Broad Institute Genomics Platform"/>
            <consortium name="The Broad Institute Genome Sequencing Center for Infectious Disease"/>
            <person name="Wu L."/>
            <person name="Ma J."/>
        </authorList>
    </citation>
    <scope>NUCLEOTIDE SEQUENCE [LARGE SCALE GENOMIC DNA]</scope>
    <source>
        <strain evidence="2 3">JCM 14304</strain>
    </source>
</reference>
<dbReference type="Proteomes" id="UP001500190">
    <property type="component" value="Unassembled WGS sequence"/>
</dbReference>
<dbReference type="EMBL" id="BAAAND010000003">
    <property type="protein sequence ID" value="GAA1573326.1"/>
    <property type="molecule type" value="Genomic_DNA"/>
</dbReference>
<keyword evidence="3" id="KW-1185">Reference proteome</keyword>
<organism evidence="2 3">
    <name type="scientific">Kribbella karoonensis</name>
    <dbReference type="NCBI Taxonomy" id="324851"/>
    <lineage>
        <taxon>Bacteria</taxon>
        <taxon>Bacillati</taxon>
        <taxon>Actinomycetota</taxon>
        <taxon>Actinomycetes</taxon>
        <taxon>Propionibacteriales</taxon>
        <taxon>Kribbellaceae</taxon>
        <taxon>Kribbella</taxon>
    </lineage>
</organism>
<protein>
    <submittedName>
        <fullName evidence="2">Uncharacterized protein</fullName>
    </submittedName>
</protein>
<feature type="region of interest" description="Disordered" evidence="1">
    <location>
        <begin position="1"/>
        <end position="63"/>
    </location>
</feature>
<evidence type="ECO:0000313" key="2">
    <source>
        <dbReference type="EMBL" id="GAA1573326.1"/>
    </source>
</evidence>
<name>A0ABN2DCY7_9ACTN</name>
<proteinExistence type="predicted"/>
<evidence type="ECO:0000256" key="1">
    <source>
        <dbReference type="SAM" id="MobiDB-lite"/>
    </source>
</evidence>
<comment type="caution">
    <text evidence="2">The sequence shown here is derived from an EMBL/GenBank/DDBJ whole genome shotgun (WGS) entry which is preliminary data.</text>
</comment>
<evidence type="ECO:0000313" key="3">
    <source>
        <dbReference type="Proteomes" id="UP001500190"/>
    </source>
</evidence>
<gene>
    <name evidence="2" type="ORF">GCM10009742_15180</name>
</gene>